<evidence type="ECO:0008006" key="3">
    <source>
        <dbReference type="Google" id="ProtNLM"/>
    </source>
</evidence>
<gene>
    <name evidence="1" type="ORF">B5F14_01795</name>
</gene>
<dbReference type="AlphaFoldDB" id="A0A1Y4LYP4"/>
<proteinExistence type="predicted"/>
<evidence type="ECO:0000313" key="2">
    <source>
        <dbReference type="Proteomes" id="UP000195447"/>
    </source>
</evidence>
<name>A0A1Y4LYP4_9FIRM</name>
<dbReference type="RefSeq" id="WP_087158157.1">
    <property type="nucleotide sequence ID" value="NZ_NFKM01000002.1"/>
</dbReference>
<accession>A0A1Y4LYP4</accession>
<comment type="caution">
    <text evidence="1">The sequence shown here is derived from an EMBL/GenBank/DDBJ whole genome shotgun (WGS) entry which is preliminary data.</text>
</comment>
<protein>
    <recommendedName>
        <fullName evidence="3">DUF5405 domain-containing protein</fullName>
    </recommendedName>
</protein>
<dbReference type="Proteomes" id="UP000195447">
    <property type="component" value="Unassembled WGS sequence"/>
</dbReference>
<reference evidence="2" key="1">
    <citation type="submission" date="2017-04" db="EMBL/GenBank/DDBJ databases">
        <title>Function of individual gut microbiota members based on whole genome sequencing of pure cultures obtained from chicken caecum.</title>
        <authorList>
            <person name="Medvecky M."/>
            <person name="Cejkova D."/>
            <person name="Polansky O."/>
            <person name="Karasova D."/>
            <person name="Kubasova T."/>
            <person name="Cizek A."/>
            <person name="Rychlik I."/>
        </authorList>
    </citation>
    <scope>NUCLEOTIDE SEQUENCE [LARGE SCALE GENOMIC DNA]</scope>
    <source>
        <strain evidence="2">An178</strain>
    </source>
</reference>
<dbReference type="EMBL" id="NFKM01000002">
    <property type="protein sequence ID" value="OUP61715.1"/>
    <property type="molecule type" value="Genomic_DNA"/>
</dbReference>
<sequence length="90" mass="10660">MIILYKQYLIDSDGTQFILQKQVEAEKKDTKEKYIRKDNVGYYPSLETALKGCLHKILLEEVQEKTMTLKEVIEVIEKFHSSFREYLNGQ</sequence>
<keyword evidence="2" id="KW-1185">Reference proteome</keyword>
<evidence type="ECO:0000313" key="1">
    <source>
        <dbReference type="EMBL" id="OUP61715.1"/>
    </source>
</evidence>
<organism evidence="1 2">
    <name type="scientific">Faecalitalea cylindroides</name>
    <dbReference type="NCBI Taxonomy" id="39483"/>
    <lineage>
        <taxon>Bacteria</taxon>
        <taxon>Bacillati</taxon>
        <taxon>Bacillota</taxon>
        <taxon>Erysipelotrichia</taxon>
        <taxon>Erysipelotrichales</taxon>
        <taxon>Erysipelotrichaceae</taxon>
        <taxon>Faecalitalea</taxon>
    </lineage>
</organism>